<name>A0AAX2IYE2_LEGPN</name>
<accession>A0AAX2IYE2</accession>
<dbReference type="InterPro" id="IPR007440">
    <property type="entry name" value="Chorismate--pyruvate_lyase"/>
</dbReference>
<dbReference type="GO" id="GO:0005737">
    <property type="term" value="C:cytoplasm"/>
    <property type="evidence" value="ECO:0007669"/>
    <property type="project" value="InterPro"/>
</dbReference>
<dbReference type="GO" id="GO:0006744">
    <property type="term" value="P:ubiquinone biosynthetic process"/>
    <property type="evidence" value="ECO:0007669"/>
    <property type="project" value="InterPro"/>
</dbReference>
<dbReference type="Gene3D" id="3.40.1410.10">
    <property type="entry name" value="Chorismate lyase-like"/>
    <property type="match status" value="1"/>
</dbReference>
<reference evidence="1 2" key="1">
    <citation type="submission" date="2018-06" db="EMBL/GenBank/DDBJ databases">
        <authorList>
            <consortium name="Pathogen Informatics"/>
            <person name="Doyle S."/>
        </authorList>
    </citation>
    <scope>NUCLEOTIDE SEQUENCE [LARGE SCALE GENOMIC DNA]</scope>
    <source>
        <strain evidence="1 2">NCTC12272</strain>
    </source>
</reference>
<sequence length="187" mass="22331">MKFFPKLLCMSINYQSLLIADAKGPGLLKDWLEYQDSLTDKLKAMTGNAELERLSQNWAIPNWWDRYVLGIQNNSIFQREIVMKNQGIVYWYARSVIPQSCYALKPEFFNRLENESIRNLIFDESSVRRLPILCYPVDQLNLEFHWVNKYIRSEYSQMWVRLTELVFQEKSSFYLVEILLPELENLL</sequence>
<dbReference type="InterPro" id="IPR028978">
    <property type="entry name" value="Chorismate_lyase_/UTRA_dom_sf"/>
</dbReference>
<dbReference type="EMBL" id="LS483412">
    <property type="protein sequence ID" value="SQG90273.1"/>
    <property type="molecule type" value="Genomic_DNA"/>
</dbReference>
<dbReference type="GO" id="GO:0008813">
    <property type="term" value="F:chorismate lyase activity"/>
    <property type="evidence" value="ECO:0007669"/>
    <property type="project" value="InterPro"/>
</dbReference>
<proteinExistence type="predicted"/>
<dbReference type="SUPFAM" id="SSF64288">
    <property type="entry name" value="Chorismate lyase-like"/>
    <property type="match status" value="1"/>
</dbReference>
<organism evidence="1 2">
    <name type="scientific">Legionella pneumophila subsp. pascullei</name>
    <dbReference type="NCBI Taxonomy" id="91890"/>
    <lineage>
        <taxon>Bacteria</taxon>
        <taxon>Pseudomonadati</taxon>
        <taxon>Pseudomonadota</taxon>
        <taxon>Gammaproteobacteria</taxon>
        <taxon>Legionellales</taxon>
        <taxon>Legionellaceae</taxon>
        <taxon>Legionella</taxon>
    </lineage>
</organism>
<dbReference type="Pfam" id="PF04345">
    <property type="entry name" value="Chor_lyase"/>
    <property type="match status" value="1"/>
</dbReference>
<dbReference type="AlphaFoldDB" id="A0AAX2IYE2"/>
<evidence type="ECO:0000313" key="1">
    <source>
        <dbReference type="EMBL" id="SQG90273.1"/>
    </source>
</evidence>
<protein>
    <submittedName>
        <fullName evidence="1">4-hydroxybenzoate synthetase</fullName>
    </submittedName>
</protein>
<gene>
    <name evidence="1" type="primary">ubiC</name>
    <name evidence="1" type="ORF">NCTC12272_01462</name>
</gene>
<dbReference type="Proteomes" id="UP000249566">
    <property type="component" value="Chromosome 1"/>
</dbReference>
<evidence type="ECO:0000313" key="2">
    <source>
        <dbReference type="Proteomes" id="UP000249566"/>
    </source>
</evidence>